<dbReference type="Proteomes" id="UP000317940">
    <property type="component" value="Unassembled WGS sequence"/>
</dbReference>
<name>A0A561UDB7_9ACTN</name>
<proteinExistence type="predicted"/>
<dbReference type="AlphaFoldDB" id="A0A561UDB7"/>
<feature type="domain" description="Tox-PL" evidence="2">
    <location>
        <begin position="368"/>
        <end position="477"/>
    </location>
</feature>
<sequence length="511" mass="52466">MGAKQDAEKVVRKITGMWWPDADEDGLRAAAKAWDALADAIDDVCGKANKEALGVAQNNTGKAVDAFEAFWGQYYKDGKGWLKDASDACRSMSKAFTEYADQVKKAKGKLEEEIALVGGVLVAGAVLAWFTAGLSEAAAASASASIVAAATALGVTVTEAVAEIASTVLVGAVFGAVESATVDLAVAQPIKMGFGDQNGISVTEVLDSAGTGALTGGAMGGASSGANVAVRAAGEAGSPALTDALSVLSDQMNTLGGRALIGGGMSAGQDYVFDDGKVKLMDVLSGAAGGMAGPRAPMERPTGLDAVRGPLLNGKPGGLRPIPDLYQQNLESALPRNPDGSFQVHPDPTTGWVSQQNGPGIFYPGRANNCADATRAFLETWYGNPRVAAGRTLDLGPDGRLDPAAPENNSVRNQSRWAGVPETVAGWNTDGYNRVARDLLAGGHGSSAAVGVFWPDGGGHAFAAVNYQGTIYWVDPQGNIVSNLPIHPGAGQVNYIPLGPDRKPLAHPEPR</sequence>
<dbReference type="Gene3D" id="1.10.287.1060">
    <property type="entry name" value="ESAT-6-like"/>
    <property type="match status" value="1"/>
</dbReference>
<keyword evidence="1" id="KW-1133">Transmembrane helix</keyword>
<dbReference type="Pfam" id="PF25547">
    <property type="entry name" value="WXG100_2"/>
    <property type="match status" value="1"/>
</dbReference>
<evidence type="ECO:0000256" key="1">
    <source>
        <dbReference type="SAM" id="Phobius"/>
    </source>
</evidence>
<evidence type="ECO:0000313" key="4">
    <source>
        <dbReference type="EMBL" id="TWF97351.1"/>
    </source>
</evidence>
<gene>
    <name evidence="4" type="ORF">FHX73_111131</name>
</gene>
<keyword evidence="1" id="KW-0472">Membrane</keyword>
<dbReference type="Pfam" id="PF15644">
    <property type="entry name" value="Gln_amidase"/>
    <property type="match status" value="1"/>
</dbReference>
<dbReference type="InterPro" id="IPR028908">
    <property type="entry name" value="Tox-PL_dom"/>
</dbReference>
<feature type="domain" description="Outer membrane channel protein CpnT-like N-terminal" evidence="3">
    <location>
        <begin position="11"/>
        <end position="140"/>
    </location>
</feature>
<keyword evidence="5" id="KW-1185">Reference proteome</keyword>
<dbReference type="RefSeq" id="WP_145903776.1">
    <property type="nucleotide sequence ID" value="NZ_BAAAMZ010000008.1"/>
</dbReference>
<feature type="transmembrane region" description="Helical" evidence="1">
    <location>
        <begin position="114"/>
        <end position="132"/>
    </location>
</feature>
<protein>
    <submittedName>
        <fullName evidence="4">Papain fold toxin 1 (Glutamine deamidase) of polymorphic toxin system</fullName>
    </submittedName>
</protein>
<dbReference type="EMBL" id="VIWT01000001">
    <property type="protein sequence ID" value="TWF97351.1"/>
    <property type="molecule type" value="Genomic_DNA"/>
</dbReference>
<accession>A0A561UDB7</accession>
<evidence type="ECO:0000313" key="5">
    <source>
        <dbReference type="Proteomes" id="UP000317940"/>
    </source>
</evidence>
<reference evidence="4 5" key="1">
    <citation type="submission" date="2019-06" db="EMBL/GenBank/DDBJ databases">
        <title>Sequencing the genomes of 1000 actinobacteria strains.</title>
        <authorList>
            <person name="Klenk H.-P."/>
        </authorList>
    </citation>
    <scope>NUCLEOTIDE SEQUENCE [LARGE SCALE GENOMIC DNA]</scope>
    <source>
        <strain evidence="4 5">DSM 44826</strain>
    </source>
</reference>
<evidence type="ECO:0000259" key="3">
    <source>
        <dbReference type="Pfam" id="PF25547"/>
    </source>
</evidence>
<evidence type="ECO:0000259" key="2">
    <source>
        <dbReference type="Pfam" id="PF15644"/>
    </source>
</evidence>
<comment type="caution">
    <text evidence="4">The sequence shown here is derived from an EMBL/GenBank/DDBJ whole genome shotgun (WGS) entry which is preliminary data.</text>
</comment>
<dbReference type="OrthoDB" id="9111418at2"/>
<keyword evidence="1" id="KW-0812">Transmembrane</keyword>
<dbReference type="InterPro" id="IPR057746">
    <property type="entry name" value="CpnT-like_N"/>
</dbReference>
<organism evidence="4 5">
    <name type="scientific">Kitasatospora viridis</name>
    <dbReference type="NCBI Taxonomy" id="281105"/>
    <lineage>
        <taxon>Bacteria</taxon>
        <taxon>Bacillati</taxon>
        <taxon>Actinomycetota</taxon>
        <taxon>Actinomycetes</taxon>
        <taxon>Kitasatosporales</taxon>
        <taxon>Streptomycetaceae</taxon>
        <taxon>Kitasatospora</taxon>
    </lineage>
</organism>